<name>A0A3A3YS52_9ACTN</name>
<feature type="region of interest" description="Disordered" evidence="1">
    <location>
        <begin position="63"/>
        <end position="83"/>
    </location>
</feature>
<gene>
    <name evidence="2" type="ORF">D5H78_18660</name>
</gene>
<reference evidence="2 3" key="1">
    <citation type="submission" date="2018-09" db="EMBL/GenBank/DDBJ databases">
        <title>YIM 75000 draft genome.</title>
        <authorList>
            <person name="Tang S."/>
            <person name="Feng Y."/>
        </authorList>
    </citation>
    <scope>NUCLEOTIDE SEQUENCE [LARGE SCALE GENOMIC DNA]</scope>
    <source>
        <strain evidence="2 3">YIM 75000</strain>
    </source>
</reference>
<organism evidence="2 3">
    <name type="scientific">Vallicoccus soli</name>
    <dbReference type="NCBI Taxonomy" id="2339232"/>
    <lineage>
        <taxon>Bacteria</taxon>
        <taxon>Bacillati</taxon>
        <taxon>Actinomycetota</taxon>
        <taxon>Actinomycetes</taxon>
        <taxon>Motilibacterales</taxon>
        <taxon>Vallicoccaceae</taxon>
        <taxon>Vallicoccus</taxon>
    </lineage>
</organism>
<accession>A0A3A3YS52</accession>
<dbReference type="EMBL" id="QZEZ01000014">
    <property type="protein sequence ID" value="RJK92501.1"/>
    <property type="molecule type" value="Genomic_DNA"/>
</dbReference>
<sequence length="259" mass="27295">MLVAVVVAGWVWVQEEPVRPAVPTHHRLLVAISTGNDYDIADHRWYDVDSGRLGPVLDDEEALAQSRTDPGAAGDSASADGRTLHMYDDQRGGAVLTTPRARRMLPRGREVAAVGDGCLVTTGSPPGRDYSRGPVDPIEVVDADSGKPLGRVPLPEGLILPGGLFASADCRTVVAFTQTLRAAQDGTAGRTYLARIGGGTPLELLPGPTGGPTRPVWSSDGWMFLKAGEEVLALRSGAAATERVAQIRHLSGVLAARPR</sequence>
<dbReference type="SUPFAM" id="SSF63829">
    <property type="entry name" value="Calcium-dependent phosphotriesterase"/>
    <property type="match status" value="1"/>
</dbReference>
<comment type="caution">
    <text evidence="2">The sequence shown here is derived from an EMBL/GenBank/DDBJ whole genome shotgun (WGS) entry which is preliminary data.</text>
</comment>
<proteinExistence type="predicted"/>
<dbReference type="Proteomes" id="UP000265614">
    <property type="component" value="Unassembled WGS sequence"/>
</dbReference>
<evidence type="ECO:0000256" key="1">
    <source>
        <dbReference type="SAM" id="MobiDB-lite"/>
    </source>
</evidence>
<evidence type="ECO:0000313" key="2">
    <source>
        <dbReference type="EMBL" id="RJK92501.1"/>
    </source>
</evidence>
<dbReference type="RefSeq" id="WP_119952025.1">
    <property type="nucleotide sequence ID" value="NZ_QZEZ01000014.1"/>
</dbReference>
<dbReference type="AlphaFoldDB" id="A0A3A3YS52"/>
<evidence type="ECO:0000313" key="3">
    <source>
        <dbReference type="Proteomes" id="UP000265614"/>
    </source>
</evidence>
<protein>
    <submittedName>
        <fullName evidence="2">Uncharacterized protein</fullName>
    </submittedName>
</protein>
<feature type="compositionally biased region" description="Low complexity" evidence="1">
    <location>
        <begin position="71"/>
        <end position="81"/>
    </location>
</feature>
<keyword evidence="3" id="KW-1185">Reference proteome</keyword>